<dbReference type="Gene3D" id="3.40.50.2000">
    <property type="entry name" value="Glycogen Phosphorylase B"/>
    <property type="match status" value="2"/>
</dbReference>
<dbReference type="PANTHER" id="PTHR21015">
    <property type="entry name" value="UDP-N-ACETYLGLUCOSAMINE--N-ACETYLMURAMYL-(PENTAPEPTIDE) PYROPHOSPHORYL-UNDECAPRENOL N-ACETYLGLUCOSAMINE TRANSFERASE 1"/>
    <property type="match status" value="1"/>
</dbReference>
<comment type="caution">
    <text evidence="2">The sequence shown here is derived from an EMBL/GenBank/DDBJ whole genome shotgun (WGS) entry which is preliminary data.</text>
</comment>
<keyword evidence="3" id="KW-1185">Reference proteome</keyword>
<sequence length="471" mass="51658">MSSLPSDVAELAVGIEQTTIVESTSSKKPHLVFGASPADGHTYPLIRVAQDLTRRGFEITFIGGDQFQSAITDTGAKYVAVTPLPFNNAKFNAEREAVPAGIPRLLFDIKHIFTGQTPDRWRITKEVLEEIRAKDPEREVVLMPETCFMGVNPLSLGAPLPKGYTTRPKVINLHAVPYIGTSIDTAPFGPGLPPDSTESGRARNQFINQMMVGGPFAEVIAHQAEVLKELGATEILEPQVPFHHWVNIHDLTLQMCPPSLEYPRSDMPSNIKFAGCATPKPVPADFVYPSWWEDVKRGDRRIVAVTQGTIAREATDLIIPTIQALADRDDLLVVVILGQRDAVLPENVAIPSNTRVIDYLPYDVLLPHASVFVMNAGYGGFLHGVTNGVPLVLAGATEDKPEVAMRGEWSGVAVNLRTGQPTPELVRAGVERVLSDDSFKKRVDEIRAENEAMKMFDFIEKQILSIRDSDA</sequence>
<dbReference type="SUPFAM" id="SSF53756">
    <property type="entry name" value="UDP-Glycosyltransferase/glycogen phosphorylase"/>
    <property type="match status" value="1"/>
</dbReference>
<dbReference type="Pfam" id="PF00201">
    <property type="entry name" value="UDPGT"/>
    <property type="match status" value="1"/>
</dbReference>
<evidence type="ECO:0000313" key="3">
    <source>
        <dbReference type="Proteomes" id="UP000622797"/>
    </source>
</evidence>
<organism evidence="2 3">
    <name type="scientific">Fusarium sarcochroum</name>
    <dbReference type="NCBI Taxonomy" id="1208366"/>
    <lineage>
        <taxon>Eukaryota</taxon>
        <taxon>Fungi</taxon>
        <taxon>Dikarya</taxon>
        <taxon>Ascomycota</taxon>
        <taxon>Pezizomycotina</taxon>
        <taxon>Sordariomycetes</taxon>
        <taxon>Hypocreomycetidae</taxon>
        <taxon>Hypocreales</taxon>
        <taxon>Nectriaceae</taxon>
        <taxon>Fusarium</taxon>
        <taxon>Fusarium lateritium species complex</taxon>
    </lineage>
</organism>
<evidence type="ECO:0000313" key="2">
    <source>
        <dbReference type="EMBL" id="KAF4971934.1"/>
    </source>
</evidence>
<evidence type="ECO:0008006" key="4">
    <source>
        <dbReference type="Google" id="ProtNLM"/>
    </source>
</evidence>
<evidence type="ECO:0000256" key="1">
    <source>
        <dbReference type="ARBA" id="ARBA00022679"/>
    </source>
</evidence>
<proteinExistence type="predicted"/>
<dbReference type="CDD" id="cd03784">
    <property type="entry name" value="GT1_Gtf-like"/>
    <property type="match status" value="1"/>
</dbReference>
<accession>A0A8H4U9G8</accession>
<dbReference type="GO" id="GO:0008194">
    <property type="term" value="F:UDP-glycosyltransferase activity"/>
    <property type="evidence" value="ECO:0007669"/>
    <property type="project" value="InterPro"/>
</dbReference>
<keyword evidence="1" id="KW-0808">Transferase</keyword>
<dbReference type="EMBL" id="JABEXW010000075">
    <property type="protein sequence ID" value="KAF4971934.1"/>
    <property type="molecule type" value="Genomic_DNA"/>
</dbReference>
<dbReference type="PANTHER" id="PTHR21015:SF22">
    <property type="entry name" value="GLYCOSYLTRANSFERASE"/>
    <property type="match status" value="1"/>
</dbReference>
<name>A0A8H4U9G8_9HYPO</name>
<dbReference type="Proteomes" id="UP000622797">
    <property type="component" value="Unassembled WGS sequence"/>
</dbReference>
<reference evidence="2" key="2">
    <citation type="submission" date="2020-05" db="EMBL/GenBank/DDBJ databases">
        <authorList>
            <person name="Kim H.-S."/>
            <person name="Proctor R.H."/>
            <person name="Brown D.W."/>
        </authorList>
    </citation>
    <scope>NUCLEOTIDE SEQUENCE</scope>
    <source>
        <strain evidence="2">NRRL 20472</strain>
    </source>
</reference>
<gene>
    <name evidence="2" type="ORF">FSARC_1377</name>
</gene>
<dbReference type="AlphaFoldDB" id="A0A8H4U9G8"/>
<protein>
    <recommendedName>
        <fullName evidence="4">Glycosyltransferase</fullName>
    </recommendedName>
</protein>
<reference evidence="2" key="1">
    <citation type="journal article" date="2020" name="BMC Genomics">
        <title>Correction to: Identification and distribution of gene clusters required for synthesis of sphingolipid metabolism inhibitors in diverse species of the filamentous fungus Fusarium.</title>
        <authorList>
            <person name="Kim H.S."/>
            <person name="Lohmar J.M."/>
            <person name="Busman M."/>
            <person name="Brown D.W."/>
            <person name="Naumann T.A."/>
            <person name="Divon H.H."/>
            <person name="Lysoe E."/>
            <person name="Uhlig S."/>
            <person name="Proctor R.H."/>
        </authorList>
    </citation>
    <scope>NUCLEOTIDE SEQUENCE</scope>
    <source>
        <strain evidence="2">NRRL 20472</strain>
    </source>
</reference>
<dbReference type="OrthoDB" id="5835829at2759"/>
<dbReference type="InterPro" id="IPR002213">
    <property type="entry name" value="UDP_glucos_trans"/>
</dbReference>